<organism evidence="1 2">
    <name type="scientific">Brassica cretica</name>
    <name type="common">Mustard</name>
    <dbReference type="NCBI Taxonomy" id="69181"/>
    <lineage>
        <taxon>Eukaryota</taxon>
        <taxon>Viridiplantae</taxon>
        <taxon>Streptophyta</taxon>
        <taxon>Embryophyta</taxon>
        <taxon>Tracheophyta</taxon>
        <taxon>Spermatophyta</taxon>
        <taxon>Magnoliopsida</taxon>
        <taxon>eudicotyledons</taxon>
        <taxon>Gunneridae</taxon>
        <taxon>Pentapetalae</taxon>
        <taxon>rosids</taxon>
        <taxon>malvids</taxon>
        <taxon>Brassicales</taxon>
        <taxon>Brassicaceae</taxon>
        <taxon>Brassiceae</taxon>
        <taxon>Brassica</taxon>
    </lineage>
</organism>
<protein>
    <submittedName>
        <fullName evidence="1">Uncharacterized protein</fullName>
    </submittedName>
</protein>
<comment type="caution">
    <text evidence="1">The sequence shown here is derived from an EMBL/GenBank/DDBJ whole genome shotgun (WGS) entry which is preliminary data.</text>
</comment>
<keyword evidence="2" id="KW-1185">Reference proteome</keyword>
<evidence type="ECO:0000313" key="2">
    <source>
        <dbReference type="Proteomes" id="UP000266723"/>
    </source>
</evidence>
<proteinExistence type="predicted"/>
<gene>
    <name evidence="1" type="ORF">DY000_02022070</name>
</gene>
<sequence length="68" mass="7757">MDRWLHFVQSRNHSGKTYAYLELTAESVERETTSSGTFGVLGKKPKLLGRLLRESRQSLTCKDKVAFP</sequence>
<dbReference type="EMBL" id="QGKV02000299">
    <property type="protein sequence ID" value="KAF3592281.1"/>
    <property type="molecule type" value="Genomic_DNA"/>
</dbReference>
<evidence type="ECO:0000313" key="1">
    <source>
        <dbReference type="EMBL" id="KAF3592281.1"/>
    </source>
</evidence>
<name>A0ABQ7E6Y1_BRACR</name>
<reference evidence="1 2" key="1">
    <citation type="journal article" date="2020" name="BMC Genomics">
        <title>Intraspecific diversification of the crop wild relative Brassica cretica Lam. using demographic model selection.</title>
        <authorList>
            <person name="Kioukis A."/>
            <person name="Michalopoulou V.A."/>
            <person name="Briers L."/>
            <person name="Pirintsos S."/>
            <person name="Studholme D.J."/>
            <person name="Pavlidis P."/>
            <person name="Sarris P.F."/>
        </authorList>
    </citation>
    <scope>NUCLEOTIDE SEQUENCE [LARGE SCALE GENOMIC DNA]</scope>
    <source>
        <strain evidence="2">cv. PFS-1207/04</strain>
    </source>
</reference>
<dbReference type="Proteomes" id="UP000266723">
    <property type="component" value="Unassembled WGS sequence"/>
</dbReference>
<accession>A0ABQ7E6Y1</accession>